<evidence type="ECO:0000259" key="4">
    <source>
        <dbReference type="PROSITE" id="PS51071"/>
    </source>
</evidence>
<evidence type="ECO:0000313" key="6">
    <source>
        <dbReference type="EMBL" id="RBW69290.1"/>
    </source>
</evidence>
<proteinExistence type="predicted"/>
<dbReference type="AlphaFoldDB" id="A0A366XSD0"/>
<protein>
    <submittedName>
        <fullName evidence="6">RpiR family transcriptional regulator</fullName>
    </submittedName>
</protein>
<dbReference type="GO" id="GO:0097367">
    <property type="term" value="F:carbohydrate derivative binding"/>
    <property type="evidence" value="ECO:0007669"/>
    <property type="project" value="InterPro"/>
</dbReference>
<evidence type="ECO:0000259" key="5">
    <source>
        <dbReference type="PROSITE" id="PS51464"/>
    </source>
</evidence>
<dbReference type="InterPro" id="IPR009057">
    <property type="entry name" value="Homeodomain-like_sf"/>
</dbReference>
<organism evidence="6 7">
    <name type="scientific">Bacillus taeanensis</name>
    <dbReference type="NCBI Taxonomy" id="273032"/>
    <lineage>
        <taxon>Bacteria</taxon>
        <taxon>Bacillati</taxon>
        <taxon>Bacillota</taxon>
        <taxon>Bacilli</taxon>
        <taxon>Bacillales</taxon>
        <taxon>Bacillaceae</taxon>
        <taxon>Bacillus</taxon>
    </lineage>
</organism>
<accession>A0A366XSD0</accession>
<dbReference type="Pfam" id="PF01380">
    <property type="entry name" value="SIS"/>
    <property type="match status" value="1"/>
</dbReference>
<name>A0A366XSD0_9BACI</name>
<dbReference type="Gene3D" id="3.40.50.10490">
    <property type="entry name" value="Glucose-6-phosphate isomerase like protein, domain 1"/>
    <property type="match status" value="1"/>
</dbReference>
<dbReference type="CDD" id="cd05013">
    <property type="entry name" value="SIS_RpiR"/>
    <property type="match status" value="1"/>
</dbReference>
<gene>
    <name evidence="6" type="ORF">DS031_11660</name>
</gene>
<dbReference type="GO" id="GO:1901135">
    <property type="term" value="P:carbohydrate derivative metabolic process"/>
    <property type="evidence" value="ECO:0007669"/>
    <property type="project" value="InterPro"/>
</dbReference>
<dbReference type="EMBL" id="QOCW01000011">
    <property type="protein sequence ID" value="RBW69290.1"/>
    <property type="molecule type" value="Genomic_DNA"/>
</dbReference>
<dbReference type="InterPro" id="IPR047640">
    <property type="entry name" value="RpiR-like"/>
</dbReference>
<dbReference type="GO" id="GO:0003700">
    <property type="term" value="F:DNA-binding transcription factor activity"/>
    <property type="evidence" value="ECO:0007669"/>
    <property type="project" value="InterPro"/>
</dbReference>
<dbReference type="InterPro" id="IPR001347">
    <property type="entry name" value="SIS_dom"/>
</dbReference>
<comment type="caution">
    <text evidence="6">The sequence shown here is derived from an EMBL/GenBank/DDBJ whole genome shotgun (WGS) entry which is preliminary data.</text>
</comment>
<dbReference type="InterPro" id="IPR036388">
    <property type="entry name" value="WH-like_DNA-bd_sf"/>
</dbReference>
<dbReference type="OrthoDB" id="3684496at2"/>
<dbReference type="Proteomes" id="UP000253314">
    <property type="component" value="Unassembled WGS sequence"/>
</dbReference>
<reference evidence="6 7" key="1">
    <citation type="submission" date="2018-07" db="EMBL/GenBank/DDBJ databases">
        <title>Lottiidibacillus patelloidae gen. nov., sp. nov., isolated from the intestinal tract of a marine limpet and the reclassification of B. taeanensis BH030017T, B. algicola KMM 3737T and B. hwajinpoensis SW-72T as genus Lottiidibacillus.</title>
        <authorList>
            <person name="Liu R."/>
            <person name="Huang Z."/>
        </authorList>
    </citation>
    <scope>NUCLEOTIDE SEQUENCE [LARGE SCALE GENOMIC DNA]</scope>
    <source>
        <strain evidence="6 7">BH030017</strain>
    </source>
</reference>
<dbReference type="InterPro" id="IPR035472">
    <property type="entry name" value="RpiR-like_SIS"/>
</dbReference>
<evidence type="ECO:0000313" key="7">
    <source>
        <dbReference type="Proteomes" id="UP000253314"/>
    </source>
</evidence>
<dbReference type="Pfam" id="PF01418">
    <property type="entry name" value="HTH_6"/>
    <property type="match status" value="1"/>
</dbReference>
<sequence length="281" mass="31219">MGQPQYCLTKIQSSYSQFSKTEQKIADYILQSPENMVHKTIDQVAAELDVAISTVFRFSKRLGFKGYQAMKIALASELSAAVKEIVEEKITENDNEQAITEKLFNSNIRMFKETIQVMDFSSLKKAVDVILKSEKVEFYGTGSSAIVALDAHHKFIGSGISTAAYTDSYLQLKSASQLTEKDTAILISHSGKDEELIRVLEAAKKQGAVTIGITNFSQSPLSQKADYVLYTASNQVDVRSDDTFSKIIQLSLIDALYVNVMSSQKSFLKNSINKLKGYWGK</sequence>
<dbReference type="PANTHER" id="PTHR30514:SF1">
    <property type="entry name" value="HTH-TYPE TRANSCRIPTIONAL REGULATOR HEXR-RELATED"/>
    <property type="match status" value="1"/>
</dbReference>
<feature type="domain" description="HTH rpiR-type" evidence="4">
    <location>
        <begin position="5"/>
        <end position="81"/>
    </location>
</feature>
<dbReference type="RefSeq" id="WP_113806261.1">
    <property type="nucleotide sequence ID" value="NZ_QOCW01000011.1"/>
</dbReference>
<feature type="domain" description="SIS" evidence="5">
    <location>
        <begin position="126"/>
        <end position="266"/>
    </location>
</feature>
<dbReference type="PROSITE" id="PS51464">
    <property type="entry name" value="SIS"/>
    <property type="match status" value="1"/>
</dbReference>
<keyword evidence="3" id="KW-0804">Transcription</keyword>
<dbReference type="SUPFAM" id="SSF53697">
    <property type="entry name" value="SIS domain"/>
    <property type="match status" value="1"/>
</dbReference>
<keyword evidence="1" id="KW-0805">Transcription regulation</keyword>
<keyword evidence="7" id="KW-1185">Reference proteome</keyword>
<dbReference type="InterPro" id="IPR000281">
    <property type="entry name" value="HTH_RpiR"/>
</dbReference>
<evidence type="ECO:0000256" key="1">
    <source>
        <dbReference type="ARBA" id="ARBA00023015"/>
    </source>
</evidence>
<dbReference type="SUPFAM" id="SSF46689">
    <property type="entry name" value="Homeodomain-like"/>
    <property type="match status" value="1"/>
</dbReference>
<evidence type="ECO:0000256" key="2">
    <source>
        <dbReference type="ARBA" id="ARBA00023125"/>
    </source>
</evidence>
<dbReference type="Gene3D" id="1.10.10.10">
    <property type="entry name" value="Winged helix-like DNA-binding domain superfamily/Winged helix DNA-binding domain"/>
    <property type="match status" value="1"/>
</dbReference>
<keyword evidence="2" id="KW-0238">DNA-binding</keyword>
<dbReference type="GO" id="GO:0003677">
    <property type="term" value="F:DNA binding"/>
    <property type="evidence" value="ECO:0007669"/>
    <property type="project" value="UniProtKB-KW"/>
</dbReference>
<dbReference type="InterPro" id="IPR046348">
    <property type="entry name" value="SIS_dom_sf"/>
</dbReference>
<evidence type="ECO:0000256" key="3">
    <source>
        <dbReference type="ARBA" id="ARBA00023163"/>
    </source>
</evidence>
<dbReference type="PANTHER" id="PTHR30514">
    <property type="entry name" value="GLUCOKINASE"/>
    <property type="match status" value="1"/>
</dbReference>
<dbReference type="PROSITE" id="PS51071">
    <property type="entry name" value="HTH_RPIR"/>
    <property type="match status" value="1"/>
</dbReference>